<evidence type="ECO:0000313" key="4">
    <source>
        <dbReference type="EMBL" id="GFR32567.1"/>
    </source>
</evidence>
<keyword evidence="5" id="KW-1185">Reference proteome</keyword>
<dbReference type="EMBL" id="BMAO01034545">
    <property type="protein sequence ID" value="GFQ97360.1"/>
    <property type="molecule type" value="Genomic_DNA"/>
</dbReference>
<name>A0A8X6HZ25_TRICU</name>
<protein>
    <submittedName>
        <fullName evidence="4">Uncharacterized protein</fullName>
    </submittedName>
</protein>
<dbReference type="EMBL" id="BMAO01019750">
    <property type="protein sequence ID" value="GFR32567.1"/>
    <property type="molecule type" value="Genomic_DNA"/>
</dbReference>
<evidence type="ECO:0000313" key="2">
    <source>
        <dbReference type="EMBL" id="GFQ81312.1"/>
    </source>
</evidence>
<dbReference type="EMBL" id="BMAO01012418">
    <property type="protein sequence ID" value="GFQ81312.1"/>
    <property type="molecule type" value="Genomic_DNA"/>
</dbReference>
<reference evidence="4" key="1">
    <citation type="submission" date="2020-07" db="EMBL/GenBank/DDBJ databases">
        <title>Multicomponent nature underlies the extraordinary mechanical properties of spider dragline silk.</title>
        <authorList>
            <person name="Kono N."/>
            <person name="Nakamura H."/>
            <person name="Mori M."/>
            <person name="Yoshida Y."/>
            <person name="Ohtoshi R."/>
            <person name="Malay A.D."/>
            <person name="Moran D.A.P."/>
            <person name="Tomita M."/>
            <person name="Numata K."/>
            <person name="Arakawa K."/>
        </authorList>
    </citation>
    <scope>NUCLEOTIDE SEQUENCE</scope>
</reference>
<organism evidence="4 5">
    <name type="scientific">Trichonephila clavata</name>
    <name type="common">Joro spider</name>
    <name type="synonym">Nephila clavata</name>
    <dbReference type="NCBI Taxonomy" id="2740835"/>
    <lineage>
        <taxon>Eukaryota</taxon>
        <taxon>Metazoa</taxon>
        <taxon>Ecdysozoa</taxon>
        <taxon>Arthropoda</taxon>
        <taxon>Chelicerata</taxon>
        <taxon>Arachnida</taxon>
        <taxon>Araneae</taxon>
        <taxon>Araneomorphae</taxon>
        <taxon>Entelegynae</taxon>
        <taxon>Araneoidea</taxon>
        <taxon>Nephilidae</taxon>
        <taxon>Trichonephila</taxon>
    </lineage>
</organism>
<sequence length="206" mass="23715">MKRAHSDSEPESKRKKECDVEVLQEMQERLVNKGKEVNEEMECAKQKYYISYFKKVVEKLPISKDIVDISSITESFQGFNKIYSICQTCVNAEIQLKKLMAINSIYDMLFNLGSKLVHDKAISPYLSALIPKDVLTEAFSIFQVDLNESSDDDKLHCVSYLIQEEIEKKESLKIPNPIYNRFTKQISALSKYITAILRGIVTNKTK</sequence>
<evidence type="ECO:0000313" key="5">
    <source>
        <dbReference type="Proteomes" id="UP000887116"/>
    </source>
</evidence>
<dbReference type="Proteomes" id="UP000887116">
    <property type="component" value="Unassembled WGS sequence"/>
</dbReference>
<evidence type="ECO:0000313" key="1">
    <source>
        <dbReference type="EMBL" id="GFQ75368.1"/>
    </source>
</evidence>
<proteinExistence type="predicted"/>
<comment type="caution">
    <text evidence="4">The sequence shown here is derived from an EMBL/GenBank/DDBJ whole genome shotgun (WGS) entry which is preliminary data.</text>
</comment>
<dbReference type="OrthoDB" id="6426994at2759"/>
<dbReference type="EMBL" id="BMAO01001713">
    <property type="protein sequence ID" value="GFQ75368.1"/>
    <property type="molecule type" value="Genomic_DNA"/>
</dbReference>
<dbReference type="AlphaFoldDB" id="A0A8X6HZ25"/>
<gene>
    <name evidence="4" type="primary">AVEN_15696_1</name>
    <name evidence="2" type="ORF">TNCT_20731</name>
    <name evidence="1" type="ORF">TNCT_229691</name>
    <name evidence="4" type="ORF">TNCT_455611</name>
    <name evidence="3" type="ORF">TNCT_466001</name>
</gene>
<accession>A0A8X6HZ25</accession>
<evidence type="ECO:0000313" key="3">
    <source>
        <dbReference type="EMBL" id="GFQ97360.1"/>
    </source>
</evidence>